<dbReference type="PANTHER" id="PTHR47738">
    <property type="entry name" value="PTS SYSTEM FRUCTOSE-LIKE EIIA COMPONENT-RELATED"/>
    <property type="match status" value="1"/>
</dbReference>
<dbReference type="InterPro" id="IPR051541">
    <property type="entry name" value="PTS_SugarTrans_NitroReg"/>
</dbReference>
<dbReference type="EMBL" id="CP035282">
    <property type="protein sequence ID" value="QAT61310.1"/>
    <property type="molecule type" value="Genomic_DNA"/>
</dbReference>
<keyword evidence="2" id="KW-0813">Transport</keyword>
<protein>
    <submittedName>
        <fullName evidence="2">PTS sugar transporter subunit IIA</fullName>
    </submittedName>
</protein>
<dbReference type="InterPro" id="IPR016152">
    <property type="entry name" value="PTrfase/Anion_transptr"/>
</dbReference>
<evidence type="ECO:0000313" key="3">
    <source>
        <dbReference type="Proteomes" id="UP000287969"/>
    </source>
</evidence>
<reference evidence="3" key="1">
    <citation type="submission" date="2019-01" db="EMBL/GenBank/DDBJ databases">
        <title>Draft genomes of a novel of Sporanaerobacter strains.</title>
        <authorList>
            <person name="Ma S."/>
        </authorList>
    </citation>
    <scope>NUCLEOTIDE SEQUENCE [LARGE SCALE GENOMIC DNA]</scope>
    <source>
        <strain evidence="3">NJN-17</strain>
    </source>
</reference>
<accession>A0A410QBH8</accession>
<dbReference type="SUPFAM" id="SSF55804">
    <property type="entry name" value="Phoshotransferase/anion transport protein"/>
    <property type="match status" value="1"/>
</dbReference>
<name>A0A410QBH8_9FIRM</name>
<keyword evidence="2" id="KW-0762">Sugar transport</keyword>
<dbReference type="Gene3D" id="3.40.930.10">
    <property type="entry name" value="Mannitol-specific EII, Chain A"/>
    <property type="match status" value="1"/>
</dbReference>
<dbReference type="PANTHER" id="PTHR47738:SF3">
    <property type="entry name" value="PHOSPHOTRANSFERASE SYSTEM MANNITOL_FRUCTOSE-SPECIFIC IIA DOMAIN CONTAINING PROTEIN"/>
    <property type="match status" value="1"/>
</dbReference>
<dbReference type="PROSITE" id="PS51094">
    <property type="entry name" value="PTS_EIIA_TYPE_2"/>
    <property type="match status" value="1"/>
</dbReference>
<evidence type="ECO:0000259" key="1">
    <source>
        <dbReference type="PROSITE" id="PS51094"/>
    </source>
</evidence>
<dbReference type="AlphaFoldDB" id="A0A410QBH8"/>
<keyword evidence="3" id="KW-1185">Reference proteome</keyword>
<sequence length="148" mass="16987">MVKNILVIESNAKTSKEAITEAFQELYMRGYVKETFLKNCLEREREYPTGLMTEIPVAVPHTDTKYVNESAICIVRLKNPVVFRNMEDPSSTINAEFVFNLALKTGEDHINTLKTVVNIVQDNEFLKEAKVASLETVKLKILERWDSF</sequence>
<evidence type="ECO:0000313" key="2">
    <source>
        <dbReference type="EMBL" id="QAT61310.1"/>
    </source>
</evidence>
<dbReference type="OrthoDB" id="370976at2"/>
<feature type="domain" description="PTS EIIA type-2" evidence="1">
    <location>
        <begin position="1"/>
        <end position="145"/>
    </location>
</feature>
<proteinExistence type="predicted"/>
<dbReference type="InterPro" id="IPR002178">
    <property type="entry name" value="PTS_EIIA_type-2_dom"/>
</dbReference>
<dbReference type="Proteomes" id="UP000287969">
    <property type="component" value="Chromosome"/>
</dbReference>
<gene>
    <name evidence="2" type="ORF">EQM13_06740</name>
</gene>
<organism evidence="2 3">
    <name type="scientific">Acidilutibacter cellobiosedens</name>
    <dbReference type="NCBI Taxonomy" id="2507161"/>
    <lineage>
        <taxon>Bacteria</taxon>
        <taxon>Bacillati</taxon>
        <taxon>Bacillota</taxon>
        <taxon>Tissierellia</taxon>
        <taxon>Tissierellales</taxon>
        <taxon>Acidilutibacteraceae</taxon>
        <taxon>Acidilutibacter</taxon>
    </lineage>
</organism>
<dbReference type="CDD" id="cd00211">
    <property type="entry name" value="PTS_IIA_fru"/>
    <property type="match status" value="1"/>
</dbReference>
<dbReference type="Pfam" id="PF00359">
    <property type="entry name" value="PTS_EIIA_2"/>
    <property type="match status" value="1"/>
</dbReference>
<dbReference type="KEGG" id="spoa:EQM13_06740"/>
<dbReference type="RefSeq" id="WP_071141056.1">
    <property type="nucleotide sequence ID" value="NZ_CP035282.1"/>
</dbReference>